<gene>
    <name evidence="1" type="ORF">CSING_12510</name>
</gene>
<dbReference type="AlphaFoldDB" id="A0A0B6EU41"/>
<dbReference type="SUPFAM" id="SSF55486">
    <property type="entry name" value="Metalloproteases ('zincins'), catalytic domain"/>
    <property type="match status" value="1"/>
</dbReference>
<evidence type="ECO:0008006" key="3">
    <source>
        <dbReference type="Google" id="ProtNLM"/>
    </source>
</evidence>
<dbReference type="CDD" id="cd12952">
    <property type="entry name" value="MMP_ACEL2062"/>
    <property type="match status" value="1"/>
</dbReference>
<evidence type="ECO:0000313" key="1">
    <source>
        <dbReference type="EMBL" id="AJI79992.1"/>
    </source>
</evidence>
<name>A0A0B6EU41_9CORY</name>
<dbReference type="InterPro" id="IPR038555">
    <property type="entry name" value="Zincin_1_sf"/>
</dbReference>
<sequence>MYEVSEERFEELVGEALDKIPDKFVDQMRNVVILVEDQHPENPNLLGLYEGVMLTHRTATHTGYLPDTISIYRKPLQSISNSEEGLAHEVMVTVFHEVGHYFGFEEDRLHELGWG</sequence>
<protein>
    <recommendedName>
        <fullName evidence="3">Metallopeptidase family protein</fullName>
    </recommendedName>
</protein>
<dbReference type="OrthoDB" id="9806895at2"/>
<dbReference type="InterPro" id="IPR010428">
    <property type="entry name" value="Zincin_1"/>
</dbReference>
<dbReference type="HOGENOM" id="CLU_123836_1_0_11"/>
<dbReference type="Gene3D" id="3.30.2010.20">
    <property type="match status" value="1"/>
</dbReference>
<organism evidence="1 2">
    <name type="scientific">Corynebacterium singulare</name>
    <dbReference type="NCBI Taxonomy" id="161899"/>
    <lineage>
        <taxon>Bacteria</taxon>
        <taxon>Bacillati</taxon>
        <taxon>Actinomycetota</taxon>
        <taxon>Actinomycetes</taxon>
        <taxon>Mycobacteriales</taxon>
        <taxon>Corynebacteriaceae</taxon>
        <taxon>Corynebacterium</taxon>
    </lineage>
</organism>
<dbReference type="Pfam" id="PF06262">
    <property type="entry name" value="Zincin_1"/>
    <property type="match status" value="1"/>
</dbReference>
<proteinExistence type="predicted"/>
<dbReference type="EMBL" id="CP010827">
    <property type="protein sequence ID" value="AJI79992.1"/>
    <property type="molecule type" value="Genomic_DNA"/>
</dbReference>
<accession>A0A0B6EU41</accession>
<dbReference type="STRING" id="161899.CSING_12510"/>
<evidence type="ECO:0000313" key="2">
    <source>
        <dbReference type="Proteomes" id="UP000031890"/>
    </source>
</evidence>
<dbReference type="RefSeq" id="WP_042532697.1">
    <property type="nucleotide sequence ID" value="NZ_CP010827.1"/>
</dbReference>
<reference evidence="1 2" key="1">
    <citation type="journal article" date="2015" name="Genome Announc.">
        <title>Complete Genome Sequence and Annotation of Corynebacterium singulare DSM 44357, Isolated from a Human Semen Specimen.</title>
        <authorList>
            <person name="Merten M."/>
            <person name="Brinkrolf K."/>
            <person name="Albersmeier A."/>
            <person name="Kutter Y."/>
            <person name="Ruckert C."/>
            <person name="Tauch A."/>
        </authorList>
    </citation>
    <scope>NUCLEOTIDE SEQUENCE [LARGE SCALE GENOMIC DNA]</scope>
    <source>
        <strain evidence="1">IBS B52218</strain>
    </source>
</reference>
<dbReference type="Proteomes" id="UP000031890">
    <property type="component" value="Chromosome"/>
</dbReference>
<dbReference type="KEGG" id="csx:CSING_12510"/>